<dbReference type="InterPro" id="IPR036388">
    <property type="entry name" value="WH-like_DNA-bd_sf"/>
</dbReference>
<dbReference type="SMART" id="SM00418">
    <property type="entry name" value="HTH_ARSR"/>
    <property type="match status" value="1"/>
</dbReference>
<proteinExistence type="predicted"/>
<dbReference type="EMBL" id="BAABLP010000002">
    <property type="protein sequence ID" value="GAA4745125.1"/>
    <property type="molecule type" value="Genomic_DNA"/>
</dbReference>
<dbReference type="InterPro" id="IPR036390">
    <property type="entry name" value="WH_DNA-bd_sf"/>
</dbReference>
<dbReference type="Pfam" id="PF12840">
    <property type="entry name" value="HTH_20"/>
    <property type="match status" value="1"/>
</dbReference>
<dbReference type="InterPro" id="IPR051081">
    <property type="entry name" value="HTH_MetalResp_TranReg"/>
</dbReference>
<feature type="compositionally biased region" description="Basic and acidic residues" evidence="4">
    <location>
        <begin position="186"/>
        <end position="196"/>
    </location>
</feature>
<evidence type="ECO:0000256" key="4">
    <source>
        <dbReference type="SAM" id="MobiDB-lite"/>
    </source>
</evidence>
<feature type="region of interest" description="Disordered" evidence="4">
    <location>
        <begin position="186"/>
        <end position="217"/>
    </location>
</feature>
<accession>A0ABP8Z368</accession>
<keyword evidence="1" id="KW-0805">Transcription regulation</keyword>
<dbReference type="RefSeq" id="WP_345480560.1">
    <property type="nucleotide sequence ID" value="NZ_BAABLP010000002.1"/>
</dbReference>
<dbReference type="CDD" id="cd00090">
    <property type="entry name" value="HTH_ARSR"/>
    <property type="match status" value="1"/>
</dbReference>
<feature type="domain" description="HTH arsR-type" evidence="5">
    <location>
        <begin position="11"/>
        <end position="93"/>
    </location>
</feature>
<evidence type="ECO:0000313" key="7">
    <source>
        <dbReference type="Proteomes" id="UP001500121"/>
    </source>
</evidence>
<reference evidence="7" key="1">
    <citation type="journal article" date="2019" name="Int. J. Syst. Evol. Microbiol.">
        <title>The Global Catalogue of Microorganisms (GCM) 10K type strain sequencing project: providing services to taxonomists for standard genome sequencing and annotation.</title>
        <authorList>
            <consortium name="The Broad Institute Genomics Platform"/>
            <consortium name="The Broad Institute Genome Sequencing Center for Infectious Disease"/>
            <person name="Wu L."/>
            <person name="Ma J."/>
        </authorList>
    </citation>
    <scope>NUCLEOTIDE SEQUENCE [LARGE SCALE GENOMIC DNA]</scope>
    <source>
        <strain evidence="7">JCM 19015</strain>
    </source>
</reference>
<keyword evidence="7" id="KW-1185">Reference proteome</keyword>
<evidence type="ECO:0000256" key="3">
    <source>
        <dbReference type="ARBA" id="ARBA00023163"/>
    </source>
</evidence>
<keyword evidence="2" id="KW-0238">DNA-binding</keyword>
<dbReference type="Proteomes" id="UP001500121">
    <property type="component" value="Unassembled WGS sequence"/>
</dbReference>
<organism evidence="6 7">
    <name type="scientific">Amnibacterium soli</name>
    <dbReference type="NCBI Taxonomy" id="1282736"/>
    <lineage>
        <taxon>Bacteria</taxon>
        <taxon>Bacillati</taxon>
        <taxon>Actinomycetota</taxon>
        <taxon>Actinomycetes</taxon>
        <taxon>Micrococcales</taxon>
        <taxon>Microbacteriaceae</taxon>
        <taxon>Amnibacterium</taxon>
    </lineage>
</organism>
<sequence>MAEVARRVGVEALKALAHPLRVRIFSELTSYGPATASALAARLGESSGSTSYHLRQLEKHGYVREDAERGNGRDRWWERVPGPIELADAVFDDAPGAREAGDLVEREFIDAENRRFAAYWAGRSELPEEWVRATQTGSVALRLTAEELERLGAEVWAVFERHRQQEPSEGAQRVDLQLRGFPVVDGAREESGDSPKKCCGPGGPAATVLTRRSTKGA</sequence>
<dbReference type="PANTHER" id="PTHR33154:SF15">
    <property type="entry name" value="REGULATORY PROTEIN ARSR"/>
    <property type="match status" value="1"/>
</dbReference>
<name>A0ABP8Z368_9MICO</name>
<dbReference type="SUPFAM" id="SSF46785">
    <property type="entry name" value="Winged helix' DNA-binding domain"/>
    <property type="match status" value="1"/>
</dbReference>
<evidence type="ECO:0000256" key="1">
    <source>
        <dbReference type="ARBA" id="ARBA00023015"/>
    </source>
</evidence>
<dbReference type="InterPro" id="IPR011991">
    <property type="entry name" value="ArsR-like_HTH"/>
</dbReference>
<evidence type="ECO:0000259" key="5">
    <source>
        <dbReference type="SMART" id="SM00418"/>
    </source>
</evidence>
<evidence type="ECO:0000256" key="2">
    <source>
        <dbReference type="ARBA" id="ARBA00023125"/>
    </source>
</evidence>
<dbReference type="Gene3D" id="1.10.10.10">
    <property type="entry name" value="Winged helix-like DNA-binding domain superfamily/Winged helix DNA-binding domain"/>
    <property type="match status" value="1"/>
</dbReference>
<comment type="caution">
    <text evidence="6">The sequence shown here is derived from an EMBL/GenBank/DDBJ whole genome shotgun (WGS) entry which is preliminary data.</text>
</comment>
<evidence type="ECO:0000313" key="6">
    <source>
        <dbReference type="EMBL" id="GAA4745125.1"/>
    </source>
</evidence>
<keyword evidence="3" id="KW-0804">Transcription</keyword>
<protein>
    <submittedName>
        <fullName evidence="6">Helix-turn-helix domain-containing protein</fullName>
    </submittedName>
</protein>
<dbReference type="InterPro" id="IPR001845">
    <property type="entry name" value="HTH_ArsR_DNA-bd_dom"/>
</dbReference>
<gene>
    <name evidence="6" type="ORF">GCM10025783_16120</name>
</gene>
<dbReference type="PANTHER" id="PTHR33154">
    <property type="entry name" value="TRANSCRIPTIONAL REGULATOR, ARSR FAMILY"/>
    <property type="match status" value="1"/>
</dbReference>